<keyword evidence="1" id="KW-0812">Transmembrane</keyword>
<dbReference type="PANTHER" id="PTHR38034:SF1">
    <property type="entry name" value="INNER MEMBRANE PROTEIN YPJD"/>
    <property type="match status" value="1"/>
</dbReference>
<name>A0A518D4Z8_9BACT</name>
<protein>
    <submittedName>
        <fullName evidence="3">Cytochrome C assembly protein</fullName>
    </submittedName>
</protein>
<dbReference type="Pfam" id="PF01578">
    <property type="entry name" value="Cytochrom_C_asm"/>
    <property type="match status" value="1"/>
</dbReference>
<dbReference type="RefSeq" id="WP_419186115.1">
    <property type="nucleotide sequence ID" value="NZ_CP036290.1"/>
</dbReference>
<dbReference type="PANTHER" id="PTHR38034">
    <property type="entry name" value="INNER MEMBRANE PROTEIN YPJD"/>
    <property type="match status" value="1"/>
</dbReference>
<keyword evidence="4" id="KW-1185">Reference proteome</keyword>
<feature type="transmembrane region" description="Helical" evidence="1">
    <location>
        <begin position="187"/>
        <end position="208"/>
    </location>
</feature>
<reference evidence="3 4" key="1">
    <citation type="submission" date="2019-02" db="EMBL/GenBank/DDBJ databases">
        <title>Deep-cultivation of Planctomycetes and their phenomic and genomic characterization uncovers novel biology.</title>
        <authorList>
            <person name="Wiegand S."/>
            <person name="Jogler M."/>
            <person name="Boedeker C."/>
            <person name="Pinto D."/>
            <person name="Vollmers J."/>
            <person name="Rivas-Marin E."/>
            <person name="Kohn T."/>
            <person name="Peeters S.H."/>
            <person name="Heuer A."/>
            <person name="Rast P."/>
            <person name="Oberbeckmann S."/>
            <person name="Bunk B."/>
            <person name="Jeske O."/>
            <person name="Meyerdierks A."/>
            <person name="Storesund J.E."/>
            <person name="Kallscheuer N."/>
            <person name="Luecker S."/>
            <person name="Lage O.M."/>
            <person name="Pohl T."/>
            <person name="Merkel B.J."/>
            <person name="Hornburger P."/>
            <person name="Mueller R.-W."/>
            <person name="Bruemmer F."/>
            <person name="Labrenz M."/>
            <person name="Spormann A.M."/>
            <person name="Op den Camp H."/>
            <person name="Overmann J."/>
            <person name="Amann R."/>
            <person name="Jetten M.S.M."/>
            <person name="Mascher T."/>
            <person name="Medema M.H."/>
            <person name="Devos D.P."/>
            <person name="Kaster A.-K."/>
            <person name="Ovreas L."/>
            <person name="Rohde M."/>
            <person name="Galperin M.Y."/>
            <person name="Jogler C."/>
        </authorList>
    </citation>
    <scope>NUCLEOTIDE SEQUENCE [LARGE SCALE GENOMIC DNA]</scope>
    <source>
        <strain evidence="3 4">Pla163</strain>
    </source>
</reference>
<accession>A0A518D4Z8</accession>
<dbReference type="EMBL" id="CP036290">
    <property type="protein sequence ID" value="QDU86534.1"/>
    <property type="molecule type" value="Genomic_DNA"/>
</dbReference>
<evidence type="ECO:0000256" key="1">
    <source>
        <dbReference type="SAM" id="Phobius"/>
    </source>
</evidence>
<dbReference type="GO" id="GO:0017004">
    <property type="term" value="P:cytochrome complex assembly"/>
    <property type="evidence" value="ECO:0007669"/>
    <property type="project" value="InterPro"/>
</dbReference>
<evidence type="ECO:0000313" key="4">
    <source>
        <dbReference type="Proteomes" id="UP000319342"/>
    </source>
</evidence>
<feature type="transmembrane region" description="Helical" evidence="1">
    <location>
        <begin position="214"/>
        <end position="236"/>
    </location>
</feature>
<feature type="transmembrane region" description="Helical" evidence="1">
    <location>
        <begin position="131"/>
        <end position="158"/>
    </location>
</feature>
<feature type="domain" description="Cytochrome c assembly protein" evidence="2">
    <location>
        <begin position="84"/>
        <end position="259"/>
    </location>
</feature>
<sequence>MIQLLTVLLPTAYLAVLLAYAHDFRAQSEDRHTRLRRLYFYATLALHAGLFAAYVRSVDGPPQFDRLHVVSALGLTTGLLYALVGEGAESTRQGRAGVGLFVVALVFGLQLIASAFGPLTVEPHRADPTFYFLHVGTILLASASLALSGTYGGLYLLLYRQMRGKRFGPLYRSLPSLSELASQMRRASLFACVLLFLGVNGGIAWAHARDVPEFSYSHPLVLTALALCAHFALVAFSRHLPGMNPRRASLAATIGLVVFLGSLYFALAPGKFH</sequence>
<keyword evidence="1" id="KW-1133">Transmembrane helix</keyword>
<dbReference type="GO" id="GO:0020037">
    <property type="term" value="F:heme binding"/>
    <property type="evidence" value="ECO:0007669"/>
    <property type="project" value="InterPro"/>
</dbReference>
<dbReference type="AlphaFoldDB" id="A0A518D4Z8"/>
<evidence type="ECO:0000259" key="2">
    <source>
        <dbReference type="Pfam" id="PF01578"/>
    </source>
</evidence>
<organism evidence="3 4">
    <name type="scientific">Rohdeia mirabilis</name>
    <dbReference type="NCBI Taxonomy" id="2528008"/>
    <lineage>
        <taxon>Bacteria</taxon>
        <taxon>Pseudomonadati</taxon>
        <taxon>Planctomycetota</taxon>
        <taxon>Planctomycetia</taxon>
        <taxon>Planctomycetia incertae sedis</taxon>
        <taxon>Rohdeia</taxon>
    </lineage>
</organism>
<feature type="transmembrane region" description="Helical" evidence="1">
    <location>
        <begin position="67"/>
        <end position="84"/>
    </location>
</feature>
<feature type="transmembrane region" description="Helical" evidence="1">
    <location>
        <begin position="38"/>
        <end position="55"/>
    </location>
</feature>
<feature type="transmembrane region" description="Helical" evidence="1">
    <location>
        <begin position="96"/>
        <end position="119"/>
    </location>
</feature>
<dbReference type="Proteomes" id="UP000319342">
    <property type="component" value="Chromosome"/>
</dbReference>
<feature type="transmembrane region" description="Helical" evidence="1">
    <location>
        <begin position="248"/>
        <end position="267"/>
    </location>
</feature>
<evidence type="ECO:0000313" key="3">
    <source>
        <dbReference type="EMBL" id="QDU86534.1"/>
    </source>
</evidence>
<keyword evidence="1" id="KW-0472">Membrane</keyword>
<dbReference type="InterPro" id="IPR052372">
    <property type="entry name" value="YpjD/HemX"/>
</dbReference>
<proteinExistence type="predicted"/>
<gene>
    <name evidence="3" type="ORF">Pla163_36850</name>
</gene>
<feature type="transmembrane region" description="Helical" evidence="1">
    <location>
        <begin position="6"/>
        <end position="26"/>
    </location>
</feature>
<dbReference type="InterPro" id="IPR002541">
    <property type="entry name" value="Cyt_c_assembly"/>
</dbReference>